<evidence type="ECO:0000259" key="2">
    <source>
        <dbReference type="Pfam" id="PF22666"/>
    </source>
</evidence>
<reference evidence="3 4" key="1">
    <citation type="submission" date="2018-11" db="EMBL/GenBank/DDBJ databases">
        <title>Vibrio LJC006 sp. nov., isolated from seawater during the bloom of the enteromorpha.</title>
        <authorList>
            <person name="Liang J."/>
        </authorList>
    </citation>
    <scope>NUCLEOTIDE SEQUENCE [LARGE SCALE GENOMIC DNA]</scope>
    <source>
        <strain evidence="3 4">LJC006</strain>
    </source>
</reference>
<comment type="caution">
    <text evidence="3">The sequence shown here is derived from an EMBL/GenBank/DDBJ whole genome shotgun (WGS) entry which is preliminary data.</text>
</comment>
<feature type="domain" description="Beta-mannosidase-like galactose-binding" evidence="2">
    <location>
        <begin position="41"/>
        <end position="118"/>
    </location>
</feature>
<name>A0A3N9TF22_9VIBR</name>
<dbReference type="RefSeq" id="WP_124937231.1">
    <property type="nucleotide sequence ID" value="NZ_RJVQ01000004.1"/>
</dbReference>
<evidence type="ECO:0000313" key="3">
    <source>
        <dbReference type="EMBL" id="RQW62831.1"/>
    </source>
</evidence>
<gene>
    <name evidence="3" type="ORF">EES38_10860</name>
</gene>
<dbReference type="SUPFAM" id="SSF49785">
    <property type="entry name" value="Galactose-binding domain-like"/>
    <property type="match status" value="1"/>
</dbReference>
<dbReference type="Gene3D" id="2.60.120.260">
    <property type="entry name" value="Galactose-binding domain-like"/>
    <property type="match status" value="1"/>
</dbReference>
<dbReference type="GO" id="GO:0004553">
    <property type="term" value="F:hydrolase activity, hydrolyzing O-glycosyl compounds"/>
    <property type="evidence" value="ECO:0007669"/>
    <property type="project" value="UniProtKB-ARBA"/>
</dbReference>
<proteinExistence type="predicted"/>
<sequence length="269" mass="30619">MMFSLAGLWQLSPLTDLTIPQNDLSFPGPLSQCLPDNLSEDAISEQEWHLMHDIEVDEAFLSYPAIDLIIEGVDYYAEVRLNGFALFDCDQNQSVYRKDISSLLNLGRNRFEVLFLNNDEDELLIDDDSDSDDACLLGDLSYQPYDKRMGIWKEPYLQCLKHVRLTHISTEQVWHYGGGCELLVKLHFDLLKAGLISARVKFDGRTYSVPLDMMKRESSALFQIDAPVTCDGCNDCADCTYELDIELDGLTHQILLPLSIENRVSHFPI</sequence>
<dbReference type="Pfam" id="PF22666">
    <property type="entry name" value="Glyco_hydro_2_N2"/>
    <property type="match status" value="1"/>
</dbReference>
<dbReference type="EMBL" id="RJVQ01000004">
    <property type="protein sequence ID" value="RQW62831.1"/>
    <property type="molecule type" value="Genomic_DNA"/>
</dbReference>
<keyword evidence="1" id="KW-0378">Hydrolase</keyword>
<dbReference type="Proteomes" id="UP000281112">
    <property type="component" value="Unassembled WGS sequence"/>
</dbReference>
<dbReference type="AlphaFoldDB" id="A0A3N9TF22"/>
<accession>A0A3N9TF22</accession>
<evidence type="ECO:0000256" key="1">
    <source>
        <dbReference type="ARBA" id="ARBA00022801"/>
    </source>
</evidence>
<organism evidence="3 4">
    <name type="scientific">Vibrio viridaestus</name>
    <dbReference type="NCBI Taxonomy" id="2487322"/>
    <lineage>
        <taxon>Bacteria</taxon>
        <taxon>Pseudomonadati</taxon>
        <taxon>Pseudomonadota</taxon>
        <taxon>Gammaproteobacteria</taxon>
        <taxon>Vibrionales</taxon>
        <taxon>Vibrionaceae</taxon>
        <taxon>Vibrio</taxon>
    </lineage>
</organism>
<dbReference type="InterPro" id="IPR008979">
    <property type="entry name" value="Galactose-bd-like_sf"/>
</dbReference>
<dbReference type="InterPro" id="IPR054593">
    <property type="entry name" value="Beta-mannosidase-like_N2"/>
</dbReference>
<dbReference type="OrthoDB" id="5918442at2"/>
<protein>
    <recommendedName>
        <fullName evidence="2">Beta-mannosidase-like galactose-binding domain-containing protein</fullName>
    </recommendedName>
</protein>
<evidence type="ECO:0000313" key="4">
    <source>
        <dbReference type="Proteomes" id="UP000281112"/>
    </source>
</evidence>
<keyword evidence="4" id="KW-1185">Reference proteome</keyword>